<accession>A0ABT6NAG9</accession>
<dbReference type="Proteomes" id="UP001158045">
    <property type="component" value="Unassembled WGS sequence"/>
</dbReference>
<gene>
    <name evidence="2" type="ORF">QE109_04525</name>
</gene>
<sequence>MKEINLFENLKDDAFKIFNEFIEINPIGSIVLNEHYEIVYINEKMRRYFDGNLNLAKDLFGNIFRCSQVEGTNSNCGTIRQCKNCNLRNNVMESMEKKTVIRNILWSNNFTVDNEIVLKWFDITLVPMKIGEKQFLWASMIDLTELMNYKIEYEMTHILTDEERTQEKNKFHDAVMNCIKTNCHSGGTAYLVLIDLKIVSSIQEKFGSLWKNDYVASVYQYIKELLSSEELICHYSGDQFLLFLPCKGYDTLRKIVTAVNDYKSKIFNEEDRIVTRTIKAEVVTDYVTNVVNEDKLHLEYFKAISKLEQLEENSVYEVTV</sequence>
<reference evidence="2 3" key="1">
    <citation type="submission" date="2023-04" db="EMBL/GenBank/DDBJ databases">
        <title>Fusibacter bizertensis strain WBS, isolated from littoral bottom sediments of the Arctic seas - biochemical and genomic analysis.</title>
        <authorList>
            <person name="Brioukhanov A.L."/>
        </authorList>
    </citation>
    <scope>NUCLEOTIDE SEQUENCE [LARGE SCALE GENOMIC DNA]</scope>
    <source>
        <strain evidence="2 3">WBS</strain>
    </source>
</reference>
<dbReference type="InterPro" id="IPR000160">
    <property type="entry name" value="GGDEF_dom"/>
</dbReference>
<feature type="domain" description="GGDEF" evidence="1">
    <location>
        <begin position="171"/>
        <end position="274"/>
    </location>
</feature>
<dbReference type="Pfam" id="PF00990">
    <property type="entry name" value="GGDEF"/>
    <property type="match status" value="1"/>
</dbReference>
<dbReference type="EMBL" id="JARYZI010000002">
    <property type="protein sequence ID" value="MDH8677399.1"/>
    <property type="molecule type" value="Genomic_DNA"/>
</dbReference>
<keyword evidence="2" id="KW-0808">Transferase</keyword>
<dbReference type="EC" id="2.7.7.65" evidence="2"/>
<dbReference type="Gene3D" id="3.30.70.270">
    <property type="match status" value="1"/>
</dbReference>
<dbReference type="InterPro" id="IPR029787">
    <property type="entry name" value="Nucleotide_cyclase"/>
</dbReference>
<evidence type="ECO:0000313" key="3">
    <source>
        <dbReference type="Proteomes" id="UP001158045"/>
    </source>
</evidence>
<dbReference type="InterPro" id="IPR043128">
    <property type="entry name" value="Rev_trsase/Diguanyl_cyclase"/>
</dbReference>
<dbReference type="GO" id="GO:0052621">
    <property type="term" value="F:diguanylate cyclase activity"/>
    <property type="evidence" value="ECO:0007669"/>
    <property type="project" value="UniProtKB-EC"/>
</dbReference>
<protein>
    <submittedName>
        <fullName evidence="2">Diguanylate cyclase</fullName>
        <ecNumber evidence="2">2.7.7.65</ecNumber>
    </submittedName>
</protein>
<evidence type="ECO:0000313" key="2">
    <source>
        <dbReference type="EMBL" id="MDH8677399.1"/>
    </source>
</evidence>
<keyword evidence="2" id="KW-0548">Nucleotidyltransferase</keyword>
<keyword evidence="3" id="KW-1185">Reference proteome</keyword>
<dbReference type="SUPFAM" id="SSF55073">
    <property type="entry name" value="Nucleotide cyclase"/>
    <property type="match status" value="1"/>
</dbReference>
<dbReference type="RefSeq" id="WP_281093212.1">
    <property type="nucleotide sequence ID" value="NZ_JARYZI010000002.1"/>
</dbReference>
<organism evidence="2 3">
    <name type="scientific">Fusibacter bizertensis</name>
    <dbReference type="NCBI Taxonomy" id="1488331"/>
    <lineage>
        <taxon>Bacteria</taxon>
        <taxon>Bacillati</taxon>
        <taxon>Bacillota</taxon>
        <taxon>Clostridia</taxon>
        <taxon>Eubacteriales</taxon>
        <taxon>Eubacteriales Family XII. Incertae Sedis</taxon>
        <taxon>Fusibacter</taxon>
    </lineage>
</organism>
<evidence type="ECO:0000259" key="1">
    <source>
        <dbReference type="Pfam" id="PF00990"/>
    </source>
</evidence>
<proteinExistence type="predicted"/>
<comment type="caution">
    <text evidence="2">The sequence shown here is derived from an EMBL/GenBank/DDBJ whole genome shotgun (WGS) entry which is preliminary data.</text>
</comment>
<name>A0ABT6NAG9_9FIRM</name>